<name>A0A1S2QFP0_9ACTN</name>
<keyword evidence="3" id="KW-1185">Reference proteome</keyword>
<evidence type="ECO:0000256" key="1">
    <source>
        <dbReference type="SAM" id="MobiDB-lite"/>
    </source>
</evidence>
<comment type="caution">
    <text evidence="2">The sequence shown here is derived from an EMBL/GenBank/DDBJ whole genome shotgun (WGS) entry which is preliminary data.</text>
</comment>
<accession>A0A1S2QFP0</accession>
<sequence>MLTSVHGRAAHLAATGAEEDERAPQLVEPVSLDEVKEIAVSSGVQTMSGPGFSPVRFRCSTRSGVRTSGFGRVTGGSSKSCAQFLENACSRLIPQDRAELRVLSMRCMVAAEVIFRSPFLPSSRAALAPRKDRRAARRSSIFPAAFTQARCASSRFDCS</sequence>
<evidence type="ECO:0000313" key="3">
    <source>
        <dbReference type="Proteomes" id="UP000179642"/>
    </source>
</evidence>
<proteinExistence type="predicted"/>
<dbReference type="EMBL" id="MLYO01000027">
    <property type="protein sequence ID" value="OIK04493.1"/>
    <property type="molecule type" value="Genomic_DNA"/>
</dbReference>
<evidence type="ECO:0000313" key="2">
    <source>
        <dbReference type="EMBL" id="OIK04493.1"/>
    </source>
</evidence>
<reference evidence="2 3" key="1">
    <citation type="submission" date="2016-10" db="EMBL/GenBank/DDBJ databases">
        <title>Genome sequence of Streptomyces sp. MUSC 1.</title>
        <authorList>
            <person name="Lee L.-H."/>
            <person name="Ser H.-L."/>
            <person name="Law J.W.-F."/>
        </authorList>
    </citation>
    <scope>NUCLEOTIDE SEQUENCE [LARGE SCALE GENOMIC DNA]</scope>
    <source>
        <strain evidence="2 3">MUSC 1</strain>
    </source>
</reference>
<gene>
    <name evidence="2" type="ORF">BIV23_17200</name>
</gene>
<organism evidence="2 3">
    <name type="scientific">Streptomyces monashensis</name>
    <dbReference type="NCBI Taxonomy" id="1678012"/>
    <lineage>
        <taxon>Bacteria</taxon>
        <taxon>Bacillati</taxon>
        <taxon>Actinomycetota</taxon>
        <taxon>Actinomycetes</taxon>
        <taxon>Kitasatosporales</taxon>
        <taxon>Streptomycetaceae</taxon>
        <taxon>Streptomyces</taxon>
    </lineage>
</organism>
<dbReference type="Proteomes" id="UP000179642">
    <property type="component" value="Unassembled WGS sequence"/>
</dbReference>
<dbReference type="RefSeq" id="WP_071381743.1">
    <property type="nucleotide sequence ID" value="NZ_MLYO01000027.1"/>
</dbReference>
<feature type="region of interest" description="Disordered" evidence="1">
    <location>
        <begin position="1"/>
        <end position="24"/>
    </location>
</feature>
<protein>
    <submittedName>
        <fullName evidence="2">Uncharacterized protein</fullName>
    </submittedName>
</protein>
<dbReference type="AlphaFoldDB" id="A0A1S2QFP0"/>